<dbReference type="InterPro" id="IPR015943">
    <property type="entry name" value="WD40/YVTN_repeat-like_dom_sf"/>
</dbReference>
<dbReference type="EMBL" id="AFYH01033137">
    <property type="status" value="NOT_ANNOTATED_CDS"/>
    <property type="molecule type" value="Genomic_DNA"/>
</dbReference>
<keyword evidence="2" id="KW-0677">Repeat</keyword>
<dbReference type="EMBL" id="AFYH01033135">
    <property type="status" value="NOT_ANNOTATED_CDS"/>
    <property type="molecule type" value="Genomic_DNA"/>
</dbReference>
<feature type="repeat" description="WD" evidence="3">
    <location>
        <begin position="143"/>
        <end position="168"/>
    </location>
</feature>
<dbReference type="HOGENOM" id="CLU_006741_0_1_1"/>
<dbReference type="EMBL" id="AFYH01033138">
    <property type="status" value="NOT_ANNOTATED_CDS"/>
    <property type="molecule type" value="Genomic_DNA"/>
</dbReference>
<evidence type="ECO:0000256" key="2">
    <source>
        <dbReference type="ARBA" id="ARBA00022737"/>
    </source>
</evidence>
<dbReference type="EMBL" id="AFYH01033140">
    <property type="status" value="NOT_ANNOTATED_CDS"/>
    <property type="molecule type" value="Genomic_DNA"/>
</dbReference>
<dbReference type="SUPFAM" id="SSF50978">
    <property type="entry name" value="WD40 repeat-like"/>
    <property type="match status" value="2"/>
</dbReference>
<dbReference type="PROSITE" id="PS50082">
    <property type="entry name" value="WD_REPEATS_2"/>
    <property type="match status" value="4"/>
</dbReference>
<keyword evidence="1 3" id="KW-0853">WD repeat</keyword>
<dbReference type="EMBL" id="AFYH01033139">
    <property type="status" value="NOT_ANNOTATED_CDS"/>
    <property type="molecule type" value="Genomic_DNA"/>
</dbReference>
<dbReference type="InterPro" id="IPR051242">
    <property type="entry name" value="WD-EF-hand_domain"/>
</dbReference>
<feature type="repeat" description="WD" evidence="3">
    <location>
        <begin position="179"/>
        <end position="220"/>
    </location>
</feature>
<dbReference type="EMBL" id="AFYH01033136">
    <property type="status" value="NOT_ANNOTATED_CDS"/>
    <property type="molecule type" value="Genomic_DNA"/>
</dbReference>
<dbReference type="InterPro" id="IPR036322">
    <property type="entry name" value="WD40_repeat_dom_sf"/>
</dbReference>
<dbReference type="Ensembl" id="ENSLACT00000018727.1">
    <property type="protein sequence ID" value="ENSLACP00000018594.1"/>
    <property type="gene ID" value="ENSLACG00000016373.1"/>
</dbReference>
<dbReference type="Gene3D" id="2.130.10.10">
    <property type="entry name" value="YVTN repeat-like/Quinoprotein amine dehydrogenase"/>
    <property type="match status" value="4"/>
</dbReference>
<reference evidence="5" key="1">
    <citation type="submission" date="2011-08" db="EMBL/GenBank/DDBJ databases">
        <title>The draft genome of Latimeria chalumnae.</title>
        <authorList>
            <person name="Di Palma F."/>
            <person name="Alfoldi J."/>
            <person name="Johnson J."/>
            <person name="Berlin A."/>
            <person name="Gnerre S."/>
            <person name="Jaffe D."/>
            <person name="MacCallum I."/>
            <person name="Young S."/>
            <person name="Walker B.J."/>
            <person name="Lander E."/>
            <person name="Lindblad-Toh K."/>
        </authorList>
    </citation>
    <scope>NUCLEOTIDE SEQUENCE [LARGE SCALE GENOMIC DNA]</scope>
    <source>
        <strain evidence="5">Wild caught</strain>
    </source>
</reference>
<reference evidence="4" key="3">
    <citation type="submission" date="2025-09" db="UniProtKB">
        <authorList>
            <consortium name="Ensembl"/>
        </authorList>
    </citation>
    <scope>IDENTIFICATION</scope>
</reference>
<name>H3B9M3_LATCH</name>
<dbReference type="PROSITE" id="PS50294">
    <property type="entry name" value="WD_REPEATS_REGION"/>
    <property type="match status" value="1"/>
</dbReference>
<evidence type="ECO:0000256" key="1">
    <source>
        <dbReference type="ARBA" id="ARBA00022574"/>
    </source>
</evidence>
<sequence length="629" mass="70328">QYSQGCVNIFVISFVGETLRNWTKCQTVEGIPSVLIDNITDSGYVSYTRWKVHNDWVTGVKYVNDIQSVISSSNDEETALIIGRLPFFLNHIQNTCGTKSAQQRIKEMSDFGSMKSKRSPLAGTTPTKRLSCDESHFKAYKGVKTFDFCKERNVLVTGGLDRIIRLWNPYVPGWPTGLLRGHSAPIFFLCLEPEDNRIFSVSTDNTVMVWDVEDQTCLLTVIPKASHISGELAACHFSHELRALCMATDSLALLQIKYKEKQFDNSSVSHNESVLCCGYNRAFQQVVSCSEGSVIKTWEVKTGLPVMETIAAHGEAAVTCMTIDPSGRRLITGGRDGCLKKWNYINGRCVQTLRQEGDSTHEVSDCIYLEMNNNRYIISVGWDRRINIFPDLHEELGNIQYPQPHWMDDVNSGHKDDIQCAALCRPNLLATSSYDGEVIVWNLISGHILCHLNSKSIVPFDKQSAHRQGDDLSVSKVLFIQSRTDRKTTAASLVASGPAGCIHFWNIYGGGKLFAQFVGSSCKATITDLAISQEDTLLCAADQLGYINIWHILEYAGHGLEPNPPLVLHNWRAHGCTVTRDSSVELVSERHLLLTSSLDGRVRLWSQQGEYIGTFGQNEPWDISDKNSW</sequence>
<dbReference type="Pfam" id="PF00400">
    <property type="entry name" value="WD40"/>
    <property type="match status" value="5"/>
</dbReference>
<dbReference type="PROSITE" id="PS00678">
    <property type="entry name" value="WD_REPEATS_1"/>
    <property type="match status" value="2"/>
</dbReference>
<proteinExistence type="predicted"/>
<evidence type="ECO:0000256" key="3">
    <source>
        <dbReference type="PROSITE-ProRule" id="PRU00221"/>
    </source>
</evidence>
<evidence type="ECO:0000313" key="4">
    <source>
        <dbReference type="Ensembl" id="ENSLACP00000018594.1"/>
    </source>
</evidence>
<dbReference type="SMART" id="SM00320">
    <property type="entry name" value="WD40"/>
    <property type="match status" value="9"/>
</dbReference>
<dbReference type="InParanoid" id="H3B9M3"/>
<dbReference type="eggNOG" id="KOG0266">
    <property type="taxonomic scope" value="Eukaryota"/>
</dbReference>
<protein>
    <submittedName>
        <fullName evidence="4">Uncharacterized protein</fullName>
    </submittedName>
</protein>
<reference evidence="4" key="2">
    <citation type="submission" date="2025-08" db="UniProtKB">
        <authorList>
            <consortium name="Ensembl"/>
        </authorList>
    </citation>
    <scope>IDENTIFICATION</scope>
</reference>
<dbReference type="PANTHER" id="PTHR44324:SF8">
    <property type="entry name" value="WD REPEAT-CONTAINING PROTEIN 64"/>
    <property type="match status" value="1"/>
</dbReference>
<dbReference type="AlphaFoldDB" id="H3B9M3"/>
<dbReference type="InterPro" id="IPR001680">
    <property type="entry name" value="WD40_rpt"/>
</dbReference>
<keyword evidence="5" id="KW-1185">Reference proteome</keyword>
<organism evidence="4 5">
    <name type="scientific">Latimeria chalumnae</name>
    <name type="common">Coelacanth</name>
    <dbReference type="NCBI Taxonomy" id="7897"/>
    <lineage>
        <taxon>Eukaryota</taxon>
        <taxon>Metazoa</taxon>
        <taxon>Chordata</taxon>
        <taxon>Craniata</taxon>
        <taxon>Vertebrata</taxon>
        <taxon>Euteleostomi</taxon>
        <taxon>Coelacanthiformes</taxon>
        <taxon>Coelacanthidae</taxon>
        <taxon>Latimeria</taxon>
    </lineage>
</organism>
<feature type="repeat" description="WD" evidence="3">
    <location>
        <begin position="411"/>
        <end position="443"/>
    </location>
</feature>
<dbReference type="InterPro" id="IPR019775">
    <property type="entry name" value="WD40_repeat_CS"/>
</dbReference>
<dbReference type="STRING" id="7897.ENSLACP00000018594"/>
<feature type="repeat" description="WD" evidence="3">
    <location>
        <begin position="311"/>
        <end position="352"/>
    </location>
</feature>
<accession>H3B9M3</accession>
<dbReference type="OMA" id="WNISQYA"/>
<dbReference type="PANTHER" id="PTHR44324">
    <property type="entry name" value="WD40 REPEAT DOMAIN 95"/>
    <property type="match status" value="1"/>
</dbReference>
<evidence type="ECO:0000313" key="5">
    <source>
        <dbReference type="Proteomes" id="UP000008672"/>
    </source>
</evidence>
<dbReference type="GeneTree" id="ENSGT00940000162967"/>
<dbReference type="Proteomes" id="UP000008672">
    <property type="component" value="Unassembled WGS sequence"/>
</dbReference>